<evidence type="ECO:0000256" key="1">
    <source>
        <dbReference type="SAM" id="MobiDB-lite"/>
    </source>
</evidence>
<keyword evidence="4" id="KW-1185">Reference proteome</keyword>
<protein>
    <submittedName>
        <fullName evidence="3">RIKEN cDNA 2310069G16 gene</fullName>
    </submittedName>
</protein>
<name>A0ABJ3HNT7_MOUSE</name>
<feature type="domain" description="Telomerase activating protein Est1-like N-terminal" evidence="2">
    <location>
        <begin position="68"/>
        <end position="180"/>
    </location>
</feature>
<reference evidence="3 4" key="2">
    <citation type="journal article" date="2011" name="PLoS Biol.">
        <title>Modernizing reference genome assemblies.</title>
        <authorList>
            <person name="Church D.M."/>
            <person name="Schneider V.A."/>
            <person name="Graves T."/>
            <person name="Auger K."/>
            <person name="Cunningham F."/>
            <person name="Bouk N."/>
            <person name="Chen H.C."/>
            <person name="Agarwala R."/>
            <person name="McLaren W.M."/>
            <person name="Ritchie G.R."/>
            <person name="Albracht D."/>
            <person name="Kremitzki M."/>
            <person name="Rock S."/>
            <person name="Kotkiewicz H."/>
            <person name="Kremitzki C."/>
            <person name="Wollam A."/>
            <person name="Trani L."/>
            <person name="Fulton L."/>
            <person name="Fulton R."/>
            <person name="Matthews L."/>
            <person name="Whitehead S."/>
            <person name="Chow W."/>
            <person name="Torrance J."/>
            <person name="Dunn M."/>
            <person name="Harden G."/>
            <person name="Threadgold G."/>
            <person name="Wood J."/>
            <person name="Collins J."/>
            <person name="Heath P."/>
            <person name="Griffiths G."/>
            <person name="Pelan S."/>
            <person name="Grafham D."/>
            <person name="Eichler E.E."/>
            <person name="Weinstock G."/>
            <person name="Mardis E.R."/>
            <person name="Wilson R.K."/>
            <person name="Howe K."/>
            <person name="Flicek P."/>
            <person name="Hubbard T."/>
        </authorList>
    </citation>
    <scope>NUCLEOTIDE SEQUENCE [LARGE SCALE GENOMIC DNA]</scope>
    <source>
        <strain evidence="3 4">C57BL/6J</strain>
    </source>
</reference>
<dbReference type="InterPro" id="IPR045153">
    <property type="entry name" value="Est1/Ebs1-like"/>
</dbReference>
<feature type="compositionally biased region" description="Low complexity" evidence="1">
    <location>
        <begin position="297"/>
        <end position="311"/>
    </location>
</feature>
<dbReference type="InterPro" id="IPR011990">
    <property type="entry name" value="TPR-like_helical_dom_sf"/>
</dbReference>
<dbReference type="Gene3D" id="3.40.50.1010">
    <property type="entry name" value="5'-nuclease"/>
    <property type="match status" value="1"/>
</dbReference>
<proteinExistence type="predicted"/>
<feature type="compositionally biased region" description="Acidic residues" evidence="1">
    <location>
        <begin position="287"/>
        <end position="296"/>
    </location>
</feature>
<dbReference type="CDD" id="cd09884">
    <property type="entry name" value="PIN_Smg5-like"/>
    <property type="match status" value="1"/>
</dbReference>
<feature type="compositionally biased region" description="Basic and acidic residues" evidence="1">
    <location>
        <begin position="230"/>
        <end position="254"/>
    </location>
</feature>
<gene>
    <name evidence="3" type="primary">2310069G16Rik</name>
</gene>
<reference evidence="3 4" key="1">
    <citation type="journal article" date="2009" name="PLoS Biol.">
        <title>Lineage-specific biology revealed by a finished genome assembly of the mouse.</title>
        <authorList>
            <consortium name="Mouse Genome Sequencing Consortium"/>
            <person name="Church D.M."/>
            <person name="Goodstadt L."/>
            <person name="Hillier L.W."/>
            <person name="Zody M.C."/>
            <person name="Goldstein S."/>
            <person name="She X."/>
            <person name="Bult C.J."/>
            <person name="Agarwala R."/>
            <person name="Cherry J.L."/>
            <person name="DiCuccio M."/>
            <person name="Hlavina W."/>
            <person name="Kapustin Y."/>
            <person name="Meric P."/>
            <person name="Maglott D."/>
            <person name="Birtle Z."/>
            <person name="Marques A.C."/>
            <person name="Graves T."/>
            <person name="Zhou S."/>
            <person name="Teague B."/>
            <person name="Potamousis K."/>
            <person name="Churas C."/>
            <person name="Place M."/>
            <person name="Herschleb J."/>
            <person name="Runnheim R."/>
            <person name="Forrest D."/>
            <person name="Amos-Landgraf J."/>
            <person name="Schwartz D.C."/>
            <person name="Cheng Z."/>
            <person name="Lindblad-Toh K."/>
            <person name="Eichler E.E."/>
            <person name="Ponting C.P."/>
        </authorList>
    </citation>
    <scope>NUCLEOTIDE SEQUENCE [LARGE SCALE GENOMIC DNA]</scope>
    <source>
        <strain evidence="3 4">C57BL/6J</strain>
    </source>
</reference>
<dbReference type="InterPro" id="IPR019458">
    <property type="entry name" value="Est1-like_N"/>
</dbReference>
<dbReference type="MGI" id="MGI:1916909">
    <property type="gene designation" value="2310069G16Rik"/>
</dbReference>
<dbReference type="PANTHER" id="PTHR15696">
    <property type="entry name" value="SMG-7 SUPPRESSOR WITH MORPHOLOGICAL EFFECT ON GENITALIA PROTEIN 7"/>
    <property type="match status" value="1"/>
</dbReference>
<dbReference type="Pfam" id="PF10374">
    <property type="entry name" value="EST1"/>
    <property type="match status" value="1"/>
</dbReference>
<dbReference type="Ensembl" id="ENSMUST00000227560.4">
    <property type="protein sequence ID" value="ENSMUSP00000160200.1"/>
    <property type="gene ID" value="ENSMUSG00000121790.3"/>
</dbReference>
<reference evidence="3" key="4">
    <citation type="submission" date="2025-09" db="UniProtKB">
        <authorList>
            <consortium name="Ensembl"/>
        </authorList>
    </citation>
    <scope>IDENTIFICATION</scope>
    <source>
        <strain evidence="3">C57BL/6J</strain>
    </source>
</reference>
<feature type="region of interest" description="Disordered" evidence="1">
    <location>
        <begin position="230"/>
        <end position="257"/>
    </location>
</feature>
<dbReference type="Gene3D" id="1.25.40.10">
    <property type="entry name" value="Tetratricopeptide repeat domain"/>
    <property type="match status" value="1"/>
</dbReference>
<organism evidence="3 4">
    <name type="scientific">Mus musculus</name>
    <name type="common">Mouse</name>
    <dbReference type="NCBI Taxonomy" id="10090"/>
    <lineage>
        <taxon>Eukaryota</taxon>
        <taxon>Metazoa</taxon>
        <taxon>Chordata</taxon>
        <taxon>Craniata</taxon>
        <taxon>Vertebrata</taxon>
        <taxon>Euteleostomi</taxon>
        <taxon>Mammalia</taxon>
        <taxon>Eutheria</taxon>
        <taxon>Euarchontoglires</taxon>
        <taxon>Glires</taxon>
        <taxon>Rodentia</taxon>
        <taxon>Myomorpha</taxon>
        <taxon>Muroidea</taxon>
        <taxon>Muridae</taxon>
        <taxon>Murinae</taxon>
        <taxon>Mus</taxon>
        <taxon>Mus</taxon>
    </lineage>
</organism>
<dbReference type="PANTHER" id="PTHR15696:SF40">
    <property type="entry name" value="NONSENSE-MEDIATED MRNA DECAY FACTOR"/>
    <property type="match status" value="1"/>
</dbReference>
<evidence type="ECO:0000313" key="4">
    <source>
        <dbReference type="Proteomes" id="UP000000589"/>
    </source>
</evidence>
<evidence type="ECO:0000313" key="3">
    <source>
        <dbReference type="Ensembl" id="ENSMUSP00000160200.1"/>
    </source>
</evidence>
<evidence type="ECO:0000259" key="2">
    <source>
        <dbReference type="Pfam" id="PF10374"/>
    </source>
</evidence>
<sequence>MERNQEEALRATLLYQEVCLAAQRLDLFLQKENAHKEVFKPHVLALREMVQQACIKLMFLHPVVYGRKAEELLWRKIYSDIVMLLMKTNKKQMDTFQHWGEPLQAHLKAGLKFYEHLFLFIQGHYELRLQSYIDWPHSAIHLIGCKKVGPTSAEEASWARMACHRCLLYLGDLFRYQHEFLNLATKNLAERCYYRALSVAPNMGMPFNQLGALMGIQHVNTRIQAELQKRKLTSEEATARDGCWDKEPGKEHQDFLSPGLQNSYSLKSYKWSGICRESEASFHSCCDSDETDEDENSSLSSQAQSDTSSETSHSDTTDEEGSGPLDSDEIQKSGGPSKPKGARSRSKLKAYIPSDSLLDLLKTTISSSLPAPLSQKLQGKHASPLAPVFSYNVLTPPTDPSPAVSTSLGTEGEMSSFPETEFHMGSSWEQRSLITQNNFQTTQSKLDILSAEGLLPTIKVILSWLRSNHSFLLSHWRSVCSLWDHLCVLLNLLPSVGDLQHPDLCLSHHLQDLLQSCQWPNTPKYLQLPEDIALFQQSPPQVSQDRADLGQDPPQLTNQEEVIVRICFFRSFGHFATRLPGQFLRFDSKMGIFVSSTLERSESAPHQLPRTTPRFRLSKDIVQLWLQREVALLEKTFRGPQTRSVLTPYLFPDPRALCEHLSVIQKLATSAKFFLIIPKIVVDTLYILKWEDHRALAAITFLEDELKRRNQYILCQSFVSKRLVRPRMTKPDSDAWDLYNILEFCKSLLDSSRPGPLDPSSLVTIITGICLEHPRNFSYPLQLVLGMATEAGVEIKNILSFHKEWKVIS</sequence>
<dbReference type="SUPFAM" id="SSF48452">
    <property type="entry name" value="TPR-like"/>
    <property type="match status" value="1"/>
</dbReference>
<reference evidence="3" key="3">
    <citation type="submission" date="2025-08" db="UniProtKB">
        <authorList>
            <consortium name="Ensembl"/>
        </authorList>
    </citation>
    <scope>IDENTIFICATION</scope>
    <source>
        <strain evidence="3">C57BL/6J</strain>
    </source>
</reference>
<feature type="region of interest" description="Disordered" evidence="1">
    <location>
        <begin position="285"/>
        <end position="347"/>
    </location>
</feature>
<accession>A0ABJ3HNT7</accession>
<dbReference type="Proteomes" id="UP000000589">
    <property type="component" value="Chromosome 15"/>
</dbReference>
<dbReference type="GeneTree" id="ENSGT00940000154566"/>